<comment type="caution">
    <text evidence="7">The sequence shown here is derived from an EMBL/GenBank/DDBJ whole genome shotgun (WGS) entry which is preliminary data.</text>
</comment>
<proteinExistence type="predicted"/>
<protein>
    <submittedName>
        <fullName evidence="7">LysE family translocator</fullName>
    </submittedName>
</protein>
<evidence type="ECO:0000256" key="6">
    <source>
        <dbReference type="SAM" id="Phobius"/>
    </source>
</evidence>
<dbReference type="Proteomes" id="UP001501578">
    <property type="component" value="Unassembled WGS sequence"/>
</dbReference>
<dbReference type="EMBL" id="BAAAHQ010000027">
    <property type="protein sequence ID" value="GAA0940740.1"/>
    <property type="molecule type" value="Genomic_DNA"/>
</dbReference>
<evidence type="ECO:0000313" key="8">
    <source>
        <dbReference type="Proteomes" id="UP001501578"/>
    </source>
</evidence>
<evidence type="ECO:0000256" key="2">
    <source>
        <dbReference type="ARBA" id="ARBA00022475"/>
    </source>
</evidence>
<feature type="transmembrane region" description="Helical" evidence="6">
    <location>
        <begin position="65"/>
        <end position="87"/>
    </location>
</feature>
<keyword evidence="8" id="KW-1185">Reference proteome</keyword>
<evidence type="ECO:0000256" key="5">
    <source>
        <dbReference type="ARBA" id="ARBA00023136"/>
    </source>
</evidence>
<dbReference type="PANTHER" id="PTHR30086">
    <property type="entry name" value="ARGININE EXPORTER PROTEIN ARGO"/>
    <property type="match status" value="1"/>
</dbReference>
<comment type="subcellular location">
    <subcellularLocation>
        <location evidence="1">Cell membrane</location>
        <topology evidence="1">Multi-pass membrane protein</topology>
    </subcellularLocation>
</comment>
<gene>
    <name evidence="7" type="ORF">GCM10009560_52250</name>
</gene>
<feature type="transmembrane region" description="Helical" evidence="6">
    <location>
        <begin position="38"/>
        <end position="58"/>
    </location>
</feature>
<organism evidence="7 8">
    <name type="scientific">Nonomuraea longicatena</name>
    <dbReference type="NCBI Taxonomy" id="83682"/>
    <lineage>
        <taxon>Bacteria</taxon>
        <taxon>Bacillati</taxon>
        <taxon>Actinomycetota</taxon>
        <taxon>Actinomycetes</taxon>
        <taxon>Streptosporangiales</taxon>
        <taxon>Streptosporangiaceae</taxon>
        <taxon>Nonomuraea</taxon>
    </lineage>
</organism>
<evidence type="ECO:0000256" key="1">
    <source>
        <dbReference type="ARBA" id="ARBA00004651"/>
    </source>
</evidence>
<keyword evidence="5 6" id="KW-0472">Membrane</keyword>
<feature type="transmembrane region" description="Helical" evidence="6">
    <location>
        <begin position="141"/>
        <end position="164"/>
    </location>
</feature>
<dbReference type="PANTHER" id="PTHR30086:SF20">
    <property type="entry name" value="ARGININE EXPORTER PROTEIN ARGO-RELATED"/>
    <property type="match status" value="1"/>
</dbReference>
<feature type="transmembrane region" description="Helical" evidence="6">
    <location>
        <begin position="185"/>
        <end position="202"/>
    </location>
</feature>
<dbReference type="RefSeq" id="WP_343952663.1">
    <property type="nucleotide sequence ID" value="NZ_BAAAHQ010000027.1"/>
</dbReference>
<sequence>MLPLLAATALACALVVLTPGPGALMVLHLGASGGRRSSLGFVLGHMAGDLIWTLLALLALRWARLVSPAFFAVLTVVSALYLIYLGVRAFTGAPTRETAPAGTRAALRGAVFGITNPKSYPVTLAVFAALLGDRIEVLTAAAIPMFLTAALVGSVSAGALLAWISGLRVVRETYRRAAGTISRTVALVFFAFAAWSLVQFFTSR</sequence>
<evidence type="ECO:0000256" key="4">
    <source>
        <dbReference type="ARBA" id="ARBA00022989"/>
    </source>
</evidence>
<keyword evidence="3 6" id="KW-0812">Transmembrane</keyword>
<keyword evidence="4 6" id="KW-1133">Transmembrane helix</keyword>
<name>A0ABN1QCH3_9ACTN</name>
<evidence type="ECO:0000313" key="7">
    <source>
        <dbReference type="EMBL" id="GAA0940740.1"/>
    </source>
</evidence>
<dbReference type="InterPro" id="IPR001123">
    <property type="entry name" value="LeuE-type"/>
</dbReference>
<dbReference type="Pfam" id="PF01810">
    <property type="entry name" value="LysE"/>
    <property type="match status" value="1"/>
</dbReference>
<reference evidence="7 8" key="1">
    <citation type="journal article" date="2019" name="Int. J. Syst. Evol. Microbiol.">
        <title>The Global Catalogue of Microorganisms (GCM) 10K type strain sequencing project: providing services to taxonomists for standard genome sequencing and annotation.</title>
        <authorList>
            <consortium name="The Broad Institute Genomics Platform"/>
            <consortium name="The Broad Institute Genome Sequencing Center for Infectious Disease"/>
            <person name="Wu L."/>
            <person name="Ma J."/>
        </authorList>
    </citation>
    <scope>NUCLEOTIDE SEQUENCE [LARGE SCALE GENOMIC DNA]</scope>
    <source>
        <strain evidence="7 8">JCM 11136</strain>
    </source>
</reference>
<accession>A0ABN1QCH3</accession>
<evidence type="ECO:0000256" key="3">
    <source>
        <dbReference type="ARBA" id="ARBA00022692"/>
    </source>
</evidence>
<keyword evidence="2" id="KW-1003">Cell membrane</keyword>